<dbReference type="Pfam" id="PF01385">
    <property type="entry name" value="OrfB_IS605"/>
    <property type="match status" value="1"/>
</dbReference>
<dbReference type="EMBL" id="UAWG01000025">
    <property type="protein sequence ID" value="SQB61835.1"/>
    <property type="molecule type" value="Genomic_DNA"/>
</dbReference>
<evidence type="ECO:0000259" key="8">
    <source>
        <dbReference type="Pfam" id="PF07282"/>
    </source>
</evidence>
<evidence type="ECO:0000256" key="5">
    <source>
        <dbReference type="ARBA" id="ARBA00023125"/>
    </source>
</evidence>
<dbReference type="GO" id="GO:0003677">
    <property type="term" value="F:DNA binding"/>
    <property type="evidence" value="ECO:0007669"/>
    <property type="project" value="UniProtKB-KW"/>
</dbReference>
<keyword evidence="5" id="KW-0238">DNA-binding</keyword>
<dbReference type="RefSeq" id="WP_003448553.1">
    <property type="nucleotide sequence ID" value="NZ_JAALLX010000007.1"/>
</dbReference>
<dbReference type="InterPro" id="IPR021027">
    <property type="entry name" value="Transposase_put_HTH"/>
</dbReference>
<evidence type="ECO:0000256" key="1">
    <source>
        <dbReference type="ARBA" id="ARBA00008761"/>
    </source>
</evidence>
<proteinExistence type="inferred from homology"/>
<dbReference type="GO" id="GO:0006310">
    <property type="term" value="P:DNA recombination"/>
    <property type="evidence" value="ECO:0007669"/>
    <property type="project" value="UniProtKB-KW"/>
</dbReference>
<keyword evidence="3" id="KW-0479">Metal-binding</keyword>
<organism evidence="10 11">
    <name type="scientific">Clostridium perfringens</name>
    <dbReference type="NCBI Taxonomy" id="1502"/>
    <lineage>
        <taxon>Bacteria</taxon>
        <taxon>Bacillati</taxon>
        <taxon>Bacillota</taxon>
        <taxon>Clostridia</taxon>
        <taxon>Eubacteriales</taxon>
        <taxon>Clostridiaceae</taxon>
        <taxon>Clostridium</taxon>
    </lineage>
</organism>
<dbReference type="Pfam" id="PF12323">
    <property type="entry name" value="HTH_OrfB_IS605"/>
    <property type="match status" value="1"/>
</dbReference>
<evidence type="ECO:0000256" key="4">
    <source>
        <dbReference type="ARBA" id="ARBA00022833"/>
    </source>
</evidence>
<evidence type="ECO:0000313" key="10">
    <source>
        <dbReference type="EMBL" id="SQB61835.1"/>
    </source>
</evidence>
<feature type="domain" description="Transposase putative helix-turn-helix" evidence="9">
    <location>
        <begin position="1"/>
        <end position="46"/>
    </location>
</feature>
<sequence length="387" mass="45471">MKRAYKIEINPTDEQKSKIHQTIGVSRFIYNFYIARNKEIYEREGKFVSGMDFSKWLNNEYIPNNQDKKWIKEVSSKATKQAIMNGDKAFRDFFKKAKGFPRFKKKKNQDVKAYFPKNNKTDWTLERHRVKIPTLGWVRLKEFGYIPKNSVVKSGTVSQKADRYYVSILVEETYIKISNPNNEGLGIDLGIKEFAICSNGNKFKNINKTSTVKKIEKKLKREQRKLSRKYESLKIRNKNIKEGRATRQNIQKQVVKVQRLHQRLANIRTDYINKTVFSIVKQKPSYITIEDLAVSNMMKNKHLSKAIASQKFFEFKTKLMSKCKQNNIELRIVDRFYPSSKTCSNCGRIKKDLKLSDRIYKCDCGFNIDRDLNASINLKNAKKYKIA</sequence>
<dbReference type="InterPro" id="IPR010095">
    <property type="entry name" value="Cas12f1-like_TNB"/>
</dbReference>
<dbReference type="GO" id="GO:0032196">
    <property type="term" value="P:transposition"/>
    <property type="evidence" value="ECO:0007669"/>
    <property type="project" value="UniProtKB-KW"/>
</dbReference>
<evidence type="ECO:0000259" key="9">
    <source>
        <dbReference type="Pfam" id="PF12323"/>
    </source>
</evidence>
<keyword evidence="4" id="KW-0862">Zinc</keyword>
<gene>
    <name evidence="10" type="ORF">NCTC10719_03530</name>
</gene>
<feature type="domain" description="Cas12f1-like TNB" evidence="8">
    <location>
        <begin position="312"/>
        <end position="378"/>
    </location>
</feature>
<evidence type="ECO:0000256" key="3">
    <source>
        <dbReference type="ARBA" id="ARBA00022723"/>
    </source>
</evidence>
<evidence type="ECO:0000259" key="7">
    <source>
        <dbReference type="Pfam" id="PF01385"/>
    </source>
</evidence>
<dbReference type="AlphaFoldDB" id="A0A2X2YMJ1"/>
<feature type="domain" description="Probable transposase IS891/IS1136/IS1341" evidence="7">
    <location>
        <begin position="169"/>
        <end position="300"/>
    </location>
</feature>
<protein>
    <submittedName>
        <fullName evidence="10">IS605 family transposase OrfB</fullName>
    </submittedName>
</protein>
<name>A0A2X2YMJ1_CLOPF</name>
<reference evidence="10 11" key="1">
    <citation type="submission" date="2018-06" db="EMBL/GenBank/DDBJ databases">
        <authorList>
            <consortium name="Pathogen Informatics"/>
            <person name="Doyle S."/>
        </authorList>
    </citation>
    <scope>NUCLEOTIDE SEQUENCE [LARGE SCALE GENOMIC DNA]</scope>
    <source>
        <strain evidence="10 11">NCTC10719</strain>
    </source>
</reference>
<dbReference type="Pfam" id="PF07282">
    <property type="entry name" value="Cas12f1-like_TNB"/>
    <property type="match status" value="1"/>
</dbReference>
<dbReference type="GO" id="GO:0046872">
    <property type="term" value="F:metal ion binding"/>
    <property type="evidence" value="ECO:0007669"/>
    <property type="project" value="UniProtKB-KW"/>
</dbReference>
<evidence type="ECO:0000256" key="2">
    <source>
        <dbReference type="ARBA" id="ARBA00022578"/>
    </source>
</evidence>
<keyword evidence="2" id="KW-0815">Transposition</keyword>
<dbReference type="Proteomes" id="UP000249986">
    <property type="component" value="Unassembled WGS sequence"/>
</dbReference>
<dbReference type="InterPro" id="IPR001959">
    <property type="entry name" value="Transposase"/>
</dbReference>
<accession>A0A2X2YMJ1</accession>
<evidence type="ECO:0000313" key="11">
    <source>
        <dbReference type="Proteomes" id="UP000249986"/>
    </source>
</evidence>
<dbReference type="NCBIfam" id="NF040570">
    <property type="entry name" value="guided_TnpB"/>
    <property type="match status" value="1"/>
</dbReference>
<comment type="similarity">
    <text evidence="1">In the C-terminal section; belongs to the transposase 35 family.</text>
</comment>
<keyword evidence="6" id="KW-0233">DNA recombination</keyword>
<evidence type="ECO:0000256" key="6">
    <source>
        <dbReference type="ARBA" id="ARBA00023172"/>
    </source>
</evidence>